<dbReference type="OrthoDB" id="194358at2759"/>
<evidence type="ECO:0000313" key="3">
    <source>
        <dbReference type="EMBL" id="KAF3205354.1"/>
    </source>
</evidence>
<dbReference type="SUPFAM" id="SSF48403">
    <property type="entry name" value="Ankyrin repeat"/>
    <property type="match status" value="1"/>
</dbReference>
<feature type="domain" description="NACHT" evidence="2">
    <location>
        <begin position="83"/>
        <end position="241"/>
    </location>
</feature>
<dbReference type="InterPro" id="IPR027417">
    <property type="entry name" value="P-loop_NTPase"/>
</dbReference>
<comment type="caution">
    <text evidence="3">The sequence shown here is derived from an EMBL/GenBank/DDBJ whole genome shotgun (WGS) entry which is preliminary data.</text>
</comment>
<dbReference type="EMBL" id="WIWT01000065">
    <property type="protein sequence ID" value="KAF3205354.1"/>
    <property type="molecule type" value="Genomic_DNA"/>
</dbReference>
<dbReference type="Gene3D" id="3.40.50.300">
    <property type="entry name" value="P-loop containing nucleotide triphosphate hydrolases"/>
    <property type="match status" value="1"/>
</dbReference>
<dbReference type="Pfam" id="PF24883">
    <property type="entry name" value="NPHP3_N"/>
    <property type="match status" value="1"/>
</dbReference>
<name>A0A8H8V2Z9_ORBOL</name>
<organism evidence="3 4">
    <name type="scientific">Orbilia oligospora</name>
    <name type="common">Nematode-trapping fungus</name>
    <name type="synonym">Arthrobotrys oligospora</name>
    <dbReference type="NCBI Taxonomy" id="2813651"/>
    <lineage>
        <taxon>Eukaryota</taxon>
        <taxon>Fungi</taxon>
        <taxon>Dikarya</taxon>
        <taxon>Ascomycota</taxon>
        <taxon>Pezizomycotina</taxon>
        <taxon>Orbiliomycetes</taxon>
        <taxon>Orbiliales</taxon>
        <taxon>Orbiliaceae</taxon>
        <taxon>Orbilia</taxon>
    </lineage>
</organism>
<sequence length="1036" mass="116489">MDSSRNSNRQLIGEAKFHESRIFNANEAPEKYKSMPLQTLSFPGMDSRLHSIVVAHQGTCDWIFQTEEFQQWISQTKLHEFNGVLWIKGKPGAGKSTLMKHILLYGLEGKPRAGILTPMKNRNPNRKNKPPNYLIAAYFFNARGTRLEKSRIGMLRSLLYQLADQSSEVLSHKSWAWHEGELQTFLHEVITSLAKSVFLLVDALDECDEVEVRNVVSLLEGLSSAAACSKKGSLSICLSSRHYPNITMTKMLEIIVERWEEHTNDIIKYVQSQLKIQNRDIEIEILRKANGVFMWIILVVEMLNMAWENGDIDAVWMKLREVPGDLDEIFRLILEKDNPNISRTTLMLQLLLFKKGADQFSAEELYYGVLYGSSLGSSMRDNSMLTDQVIERFIITTSRGLIEVQQGLNNKRWVQFIHQTVNDFLLRNQRLQTLGSELTTNFISVSHHKIVACCLEYIRKTATLPKDTRLEPASRAAIGDYEISVYLKNKYPFLKYAVLRIFDHAEDAQAGGVGQEEFLRYWQNNPEVFELWKAVNGVFDNGEYNKTKGVEKRGFLHYLHSSTSDWAIFAEKPHAQDLNAGTYHCEFIHRPYPASGNGQKYNQDDMEASLLYVLCWRSYPKLVETLLSDSALSIDVNARGGPYVTAMGAAVACIYGTNTTEEIIHMLLKAGADCNANCGPFLNVLQAAVCQGLLGKFERTATVVSMLIDAGADVNAQDDELGNALQVVPALVTGNTTLDTNWVYKIIIVLLKAGADINAQGGKNAQGGLYGSALQAAAAAAMLKPLGNISTAEVIKMLLDSGADVKTQGRDYDTLKDVIEILLNASVGANTQDDHSYSALRAAVNTAVGIRAPLFQSDFDIYCEILDMLFDSGVIANTQSIYGCNALQAAAAGRDPKYYHAPTQLLEMLLERGAECNLKDVLFLLSYGAVGAAEAKQNLRKYDIWARRRIEGSDPARFKIPSYDLYKNLDEEEGSSLDSEWESYKSKFEVAPKYLESQKYEMARRDIFRSTSEKRYQWQREKALPFEPPRHSNFNN</sequence>
<dbReference type="AlphaFoldDB" id="A0A8H8V2Z9"/>
<dbReference type="InterPro" id="IPR056884">
    <property type="entry name" value="NPHP3-like_N"/>
</dbReference>
<keyword evidence="1" id="KW-0677">Repeat</keyword>
<dbReference type="Proteomes" id="UP000614610">
    <property type="component" value="Unassembled WGS sequence"/>
</dbReference>
<accession>A0A8H8V2Z9</accession>
<dbReference type="SUPFAM" id="SSF52540">
    <property type="entry name" value="P-loop containing nucleoside triphosphate hydrolases"/>
    <property type="match status" value="1"/>
</dbReference>
<dbReference type="Gene3D" id="1.25.40.20">
    <property type="entry name" value="Ankyrin repeat-containing domain"/>
    <property type="match status" value="2"/>
</dbReference>
<dbReference type="InterPro" id="IPR007111">
    <property type="entry name" value="NACHT_NTPase"/>
</dbReference>
<evidence type="ECO:0000256" key="1">
    <source>
        <dbReference type="ARBA" id="ARBA00022737"/>
    </source>
</evidence>
<dbReference type="PANTHER" id="PTHR10039">
    <property type="entry name" value="AMELOGENIN"/>
    <property type="match status" value="1"/>
</dbReference>
<evidence type="ECO:0000313" key="4">
    <source>
        <dbReference type="Proteomes" id="UP000614610"/>
    </source>
</evidence>
<dbReference type="PANTHER" id="PTHR10039:SF5">
    <property type="entry name" value="NACHT DOMAIN-CONTAINING PROTEIN"/>
    <property type="match status" value="1"/>
</dbReference>
<dbReference type="InterPro" id="IPR036770">
    <property type="entry name" value="Ankyrin_rpt-contain_sf"/>
</dbReference>
<dbReference type="InterPro" id="IPR002110">
    <property type="entry name" value="Ankyrin_rpt"/>
</dbReference>
<dbReference type="SMART" id="SM00248">
    <property type="entry name" value="ANK"/>
    <property type="match status" value="5"/>
</dbReference>
<reference evidence="3" key="1">
    <citation type="submission" date="2019-06" db="EMBL/GenBank/DDBJ databases">
        <authorList>
            <person name="Palmer J.M."/>
        </authorList>
    </citation>
    <scope>NUCLEOTIDE SEQUENCE</scope>
    <source>
        <strain evidence="3">TWF679</strain>
    </source>
</reference>
<evidence type="ECO:0000259" key="2">
    <source>
        <dbReference type="PROSITE" id="PS50837"/>
    </source>
</evidence>
<dbReference type="PROSITE" id="PS50837">
    <property type="entry name" value="NACHT"/>
    <property type="match status" value="1"/>
</dbReference>
<protein>
    <recommendedName>
        <fullName evidence="2">NACHT domain-containing protein</fullName>
    </recommendedName>
</protein>
<proteinExistence type="predicted"/>
<gene>
    <name evidence="3" type="ORF">TWF679_009369</name>
</gene>